<evidence type="ECO:0000313" key="2">
    <source>
        <dbReference type="Proteomes" id="UP000887574"/>
    </source>
</evidence>
<feature type="transmembrane region" description="Helical" evidence="1">
    <location>
        <begin position="53"/>
        <end position="70"/>
    </location>
</feature>
<organism evidence="2 3">
    <name type="scientific">Ditylenchus dipsaci</name>
    <dbReference type="NCBI Taxonomy" id="166011"/>
    <lineage>
        <taxon>Eukaryota</taxon>
        <taxon>Metazoa</taxon>
        <taxon>Ecdysozoa</taxon>
        <taxon>Nematoda</taxon>
        <taxon>Chromadorea</taxon>
        <taxon>Rhabditida</taxon>
        <taxon>Tylenchina</taxon>
        <taxon>Tylenchomorpha</taxon>
        <taxon>Sphaerularioidea</taxon>
        <taxon>Anguinidae</taxon>
        <taxon>Anguininae</taxon>
        <taxon>Ditylenchus</taxon>
    </lineage>
</organism>
<keyword evidence="1" id="KW-0812">Transmembrane</keyword>
<accession>A0A915DG15</accession>
<evidence type="ECO:0000313" key="3">
    <source>
        <dbReference type="WBParaSite" id="jg18868"/>
    </source>
</evidence>
<keyword evidence="1" id="KW-1133">Transmembrane helix</keyword>
<dbReference type="WBParaSite" id="jg18868">
    <property type="protein sequence ID" value="jg18868"/>
    <property type="gene ID" value="jg18868"/>
</dbReference>
<dbReference type="Gene3D" id="1.20.58.420">
    <property type="entry name" value="AHSP"/>
    <property type="match status" value="1"/>
</dbReference>
<protein>
    <submittedName>
        <fullName evidence="3">Uncharacterized protein</fullName>
    </submittedName>
</protein>
<keyword evidence="1" id="KW-0472">Membrane</keyword>
<keyword evidence="2" id="KW-1185">Reference proteome</keyword>
<dbReference type="AlphaFoldDB" id="A0A915DG15"/>
<sequence>MDGANQRPFVTSRLLKDGGSELSMQFLEKLDDDISVAFESFVRVNNSKNLFKSMRTPAVLVCLMVANYFFQEIFQLFGLDYIASFFSLILVLAIFLLSSWSYARYSGKMRDFGQKIDQGVEWSWENLWKHIFTNSVQHVGPAAAAIANKKYF</sequence>
<evidence type="ECO:0000256" key="1">
    <source>
        <dbReference type="SAM" id="Phobius"/>
    </source>
</evidence>
<proteinExistence type="predicted"/>
<name>A0A915DG15_9BILA</name>
<dbReference type="Proteomes" id="UP000887574">
    <property type="component" value="Unplaced"/>
</dbReference>
<reference evidence="3" key="1">
    <citation type="submission" date="2022-11" db="UniProtKB">
        <authorList>
            <consortium name="WormBaseParasite"/>
        </authorList>
    </citation>
    <scope>IDENTIFICATION</scope>
</reference>
<feature type="transmembrane region" description="Helical" evidence="1">
    <location>
        <begin position="82"/>
        <end position="103"/>
    </location>
</feature>